<accession>A0A2V3PQ01</accession>
<sequence>MKEDNLNESKHLGENVKHLMRAFHLQQNDLAENAGYSESQLSNVLRKADIDDESLERLAKGLGNGVTTDMIKAYNHEDTVSYIINNYTQTVADGGKGTLQQNNKFQEGSAQTQTNYNYPLDDIKDLYERLLKEKDKQIEDLKAKL</sequence>
<organism evidence="2 3">
    <name type="scientific">Dysgonomonas alginatilytica</name>
    <dbReference type="NCBI Taxonomy" id="1605892"/>
    <lineage>
        <taxon>Bacteria</taxon>
        <taxon>Pseudomonadati</taxon>
        <taxon>Bacteroidota</taxon>
        <taxon>Bacteroidia</taxon>
        <taxon>Bacteroidales</taxon>
        <taxon>Dysgonomonadaceae</taxon>
        <taxon>Dysgonomonas</taxon>
    </lineage>
</organism>
<dbReference type="SUPFAM" id="SSF47413">
    <property type="entry name" value="lambda repressor-like DNA-binding domains"/>
    <property type="match status" value="1"/>
</dbReference>
<reference evidence="2 3" key="1">
    <citation type="submission" date="2018-03" db="EMBL/GenBank/DDBJ databases">
        <title>Genomic Encyclopedia of Archaeal and Bacterial Type Strains, Phase II (KMG-II): from individual species to whole genera.</title>
        <authorList>
            <person name="Goeker M."/>
        </authorList>
    </citation>
    <scope>NUCLEOTIDE SEQUENCE [LARGE SCALE GENOMIC DNA]</scope>
    <source>
        <strain evidence="2 3">DSM 100214</strain>
    </source>
</reference>
<comment type="caution">
    <text evidence="2">The sequence shown here is derived from an EMBL/GenBank/DDBJ whole genome shotgun (WGS) entry which is preliminary data.</text>
</comment>
<gene>
    <name evidence="2" type="ORF">CLV62_10755</name>
</gene>
<dbReference type="InterPro" id="IPR001387">
    <property type="entry name" value="Cro/C1-type_HTH"/>
</dbReference>
<proteinExistence type="predicted"/>
<feature type="domain" description="HTH cro/C1-type" evidence="1">
    <location>
        <begin position="19"/>
        <end position="63"/>
    </location>
</feature>
<dbReference type="AlphaFoldDB" id="A0A2V3PQ01"/>
<evidence type="ECO:0000313" key="2">
    <source>
        <dbReference type="EMBL" id="PXV65463.1"/>
    </source>
</evidence>
<evidence type="ECO:0000259" key="1">
    <source>
        <dbReference type="Pfam" id="PF01381"/>
    </source>
</evidence>
<dbReference type="Gene3D" id="1.10.260.40">
    <property type="entry name" value="lambda repressor-like DNA-binding domains"/>
    <property type="match status" value="1"/>
</dbReference>
<dbReference type="GO" id="GO:0003677">
    <property type="term" value="F:DNA binding"/>
    <property type="evidence" value="ECO:0007669"/>
    <property type="project" value="InterPro"/>
</dbReference>
<dbReference type="RefSeq" id="WP_110310192.1">
    <property type="nucleotide sequence ID" value="NZ_QICL01000007.1"/>
</dbReference>
<dbReference type="Proteomes" id="UP000247973">
    <property type="component" value="Unassembled WGS sequence"/>
</dbReference>
<name>A0A2V3PQ01_9BACT</name>
<evidence type="ECO:0000313" key="3">
    <source>
        <dbReference type="Proteomes" id="UP000247973"/>
    </source>
</evidence>
<protein>
    <recommendedName>
        <fullName evidence="1">HTH cro/C1-type domain-containing protein</fullName>
    </recommendedName>
</protein>
<dbReference type="Pfam" id="PF01381">
    <property type="entry name" value="HTH_3"/>
    <property type="match status" value="1"/>
</dbReference>
<keyword evidence="3" id="KW-1185">Reference proteome</keyword>
<dbReference type="OrthoDB" id="999653at2"/>
<dbReference type="InterPro" id="IPR010982">
    <property type="entry name" value="Lambda_DNA-bd_dom_sf"/>
</dbReference>
<dbReference type="EMBL" id="QICL01000007">
    <property type="protein sequence ID" value="PXV65463.1"/>
    <property type="molecule type" value="Genomic_DNA"/>
</dbReference>